<evidence type="ECO:0000313" key="1">
    <source>
        <dbReference type="EMBL" id="KAF1808705.1"/>
    </source>
</evidence>
<evidence type="ECO:0000313" key="2">
    <source>
        <dbReference type="Proteomes" id="UP000504638"/>
    </source>
</evidence>
<dbReference type="SUPFAM" id="SSF54495">
    <property type="entry name" value="UBC-like"/>
    <property type="match status" value="2"/>
</dbReference>
<evidence type="ECO:0000313" key="3">
    <source>
        <dbReference type="RefSeq" id="XP_033530336.1"/>
    </source>
</evidence>
<accession>A0A6G1FS69</accession>
<reference evidence="3" key="2">
    <citation type="submission" date="2020-04" db="EMBL/GenBank/DDBJ databases">
        <authorList>
            <consortium name="NCBI Genome Project"/>
        </authorList>
    </citation>
    <scope>NUCLEOTIDE SEQUENCE</scope>
    <source>
        <strain evidence="3">CBS 781.70</strain>
    </source>
</reference>
<gene>
    <name evidence="1 3" type="ORF">P152DRAFT_211873</name>
</gene>
<dbReference type="RefSeq" id="XP_033530336.1">
    <property type="nucleotide sequence ID" value="XM_033674427.1"/>
</dbReference>
<dbReference type="GeneID" id="54414997"/>
<organism evidence="1">
    <name type="scientific">Eremomyces bilateralis CBS 781.70</name>
    <dbReference type="NCBI Taxonomy" id="1392243"/>
    <lineage>
        <taxon>Eukaryota</taxon>
        <taxon>Fungi</taxon>
        <taxon>Dikarya</taxon>
        <taxon>Ascomycota</taxon>
        <taxon>Pezizomycotina</taxon>
        <taxon>Dothideomycetes</taxon>
        <taxon>Dothideomycetes incertae sedis</taxon>
        <taxon>Eremomycetales</taxon>
        <taxon>Eremomycetaceae</taxon>
        <taxon>Eremomyces</taxon>
    </lineage>
</organism>
<dbReference type="Proteomes" id="UP000504638">
    <property type="component" value="Unplaced"/>
</dbReference>
<protein>
    <recommendedName>
        <fullName evidence="4">UBC core domain-containing protein</fullName>
    </recommendedName>
</protein>
<proteinExistence type="predicted"/>
<reference evidence="3" key="3">
    <citation type="submission" date="2025-04" db="UniProtKB">
        <authorList>
            <consortium name="RefSeq"/>
        </authorList>
    </citation>
    <scope>IDENTIFICATION</scope>
    <source>
        <strain evidence="3">CBS 781.70</strain>
    </source>
</reference>
<dbReference type="CDD" id="cd23814">
    <property type="entry name" value="UEV_AKTIP"/>
    <property type="match status" value="1"/>
</dbReference>
<evidence type="ECO:0008006" key="4">
    <source>
        <dbReference type="Google" id="ProtNLM"/>
    </source>
</evidence>
<reference evidence="1 3" key="1">
    <citation type="submission" date="2020-01" db="EMBL/GenBank/DDBJ databases">
        <authorList>
            <consortium name="DOE Joint Genome Institute"/>
            <person name="Haridas S."/>
            <person name="Albert R."/>
            <person name="Binder M."/>
            <person name="Bloem J."/>
            <person name="Labutti K."/>
            <person name="Salamov A."/>
            <person name="Andreopoulos B."/>
            <person name="Baker S.E."/>
            <person name="Barry K."/>
            <person name="Bills G."/>
            <person name="Bluhm B.H."/>
            <person name="Cannon C."/>
            <person name="Castanera R."/>
            <person name="Culley D.E."/>
            <person name="Daum C."/>
            <person name="Ezra D."/>
            <person name="Gonzalez J.B."/>
            <person name="Henrissat B."/>
            <person name="Kuo A."/>
            <person name="Liang C."/>
            <person name="Lipzen A."/>
            <person name="Lutzoni F."/>
            <person name="Magnuson J."/>
            <person name="Mondo S."/>
            <person name="Nolan M."/>
            <person name="Ohm R."/>
            <person name="Pangilinan J."/>
            <person name="Park H.-J."/>
            <person name="Ramirez L."/>
            <person name="Alfaro M."/>
            <person name="Sun H."/>
            <person name="Tritt A."/>
            <person name="Yoshinaga Y."/>
            <person name="Zwiers L.-H."/>
            <person name="Turgeon B.G."/>
            <person name="Goodwin S.B."/>
            <person name="Spatafora J.W."/>
            <person name="Crous P.W."/>
            <person name="Grigoriev I.V."/>
        </authorList>
    </citation>
    <scope>NUCLEOTIDE SEQUENCE</scope>
    <source>
        <strain evidence="1 3">CBS 781.70</strain>
    </source>
</reference>
<keyword evidence="2" id="KW-1185">Reference proteome</keyword>
<name>A0A6G1FS69_9PEZI</name>
<dbReference type="EMBL" id="ML975180">
    <property type="protein sequence ID" value="KAF1808705.1"/>
    <property type="molecule type" value="Genomic_DNA"/>
</dbReference>
<dbReference type="AlphaFoldDB" id="A0A6G1FS69"/>
<dbReference type="OrthoDB" id="5596422at2759"/>
<sequence>MMHLSHLSSFSRQNLLLEFASLKHARPDGVYLSLSPGDVALWSGVMFVRKGNLSPRAELGRVMGIQPLIGISFDSGPYAPALLRFQISFPPDFPRSAPLLTFSTDVFHPLLTPLTTYTYSARDTDTVSSGDTERLPPGGFSLRYGFPQWYDRTGSAEAGPVTVYELLRYVQSAFTDESVLDSLPLDCVANPSAYHAWRTHHAQQEHQDGGMEKYTQTGAVSLHGSPQSKEMGNAEVTRVRRPGEWNWEGVWEERVRKGIQTSVSDVALFGGASGQDDIIRFSEVDVETAAKLSEDIQRLLDFTKAGMAIQTE</sequence>
<dbReference type="Gene3D" id="3.10.110.10">
    <property type="entry name" value="Ubiquitin Conjugating Enzyme"/>
    <property type="match status" value="1"/>
</dbReference>
<dbReference type="InterPro" id="IPR016135">
    <property type="entry name" value="UBQ-conjugating_enzyme/RWD"/>
</dbReference>